<proteinExistence type="predicted"/>
<dbReference type="Proteomes" id="UP000092871">
    <property type="component" value="Unassembled WGS sequence"/>
</dbReference>
<name>A0A1C3JRG7_9GAMM</name>
<protein>
    <submittedName>
        <fullName evidence="1">Uncharacterized protein</fullName>
    </submittedName>
</protein>
<organism evidence="1 4">
    <name type="scientific">Marinomonas gallaica</name>
    <dbReference type="NCBI Taxonomy" id="1806667"/>
    <lineage>
        <taxon>Bacteria</taxon>
        <taxon>Pseudomonadati</taxon>
        <taxon>Pseudomonadota</taxon>
        <taxon>Gammaproteobacteria</taxon>
        <taxon>Oceanospirillales</taxon>
        <taxon>Oceanospirillaceae</taxon>
        <taxon>Marinomonas</taxon>
    </lineage>
</organism>
<dbReference type="AlphaFoldDB" id="A0A1C3JRG7"/>
<gene>
    <name evidence="1" type="ORF">MGA5115_01823</name>
    <name evidence="2" type="ORF">MGA5116_00616</name>
</gene>
<evidence type="ECO:0000313" key="1">
    <source>
        <dbReference type="EMBL" id="SBT17707.1"/>
    </source>
</evidence>
<accession>A0A1C3JRG7</accession>
<evidence type="ECO:0000313" key="4">
    <source>
        <dbReference type="Proteomes" id="UP000092871"/>
    </source>
</evidence>
<dbReference type="EMBL" id="FLRA01000012">
    <property type="protein sequence ID" value="SBT17707.1"/>
    <property type="molecule type" value="Genomic_DNA"/>
</dbReference>
<reference evidence="1 4" key="1">
    <citation type="submission" date="2016-06" db="EMBL/GenBank/DDBJ databases">
        <authorList>
            <person name="Kjaerup R.B."/>
            <person name="Dalgaard T.S."/>
            <person name="Juul-Madsen H.R."/>
        </authorList>
    </citation>
    <scope>NUCLEOTIDE SEQUENCE [LARGE SCALE GENOMIC DNA]</scope>
    <source>
        <strain evidence="1 4">CECT 5115</strain>
    </source>
</reference>
<keyword evidence="3" id="KW-1185">Reference proteome</keyword>
<dbReference type="RefSeq" id="WP_067035205.1">
    <property type="nucleotide sequence ID" value="NZ_FLRA01000012.1"/>
</dbReference>
<dbReference type="EMBL" id="FLRB01000005">
    <property type="protein sequence ID" value="SBT20033.1"/>
    <property type="molecule type" value="Genomic_DNA"/>
</dbReference>
<reference evidence="2 3" key="2">
    <citation type="submission" date="2016-06" db="EMBL/GenBank/DDBJ databases">
        <authorList>
            <person name="Rodrigo-Torres L."/>
            <person name="Arahal D.R."/>
        </authorList>
    </citation>
    <scope>NUCLEOTIDE SEQUENCE [LARGE SCALE GENOMIC DNA]</scope>
    <source>
        <strain evidence="2 3">CECT 5116</strain>
    </source>
</reference>
<evidence type="ECO:0000313" key="2">
    <source>
        <dbReference type="EMBL" id="SBT20033.1"/>
    </source>
</evidence>
<dbReference type="Proteomes" id="UP000092840">
    <property type="component" value="Unassembled WGS sequence"/>
</dbReference>
<evidence type="ECO:0000313" key="3">
    <source>
        <dbReference type="Proteomes" id="UP000092840"/>
    </source>
</evidence>
<sequence length="222" mass="25317">MNFDMRWLRSVKEDGCNKSSYCSAFEGNIFEASLFHSTTSLNIEKFELNYANAGEFEKGSEGVFFYSSPENDNKAIYSAHHHAHAQLLSVVRPEHITDELEEYAIYECKIKPHATVVDLNLPAPLKVVKLLRQLLPICQRLKVNGNNAYSFIDKLTTGTRMTKFRTLGIDVIVNYEGPDKVYGNVIVVTDPSVINIKSSDIWNINERERLSRIMNLPYSNFT</sequence>